<evidence type="ECO:0000256" key="5">
    <source>
        <dbReference type="ARBA" id="ARBA00023315"/>
    </source>
</evidence>
<feature type="binding site" evidence="7">
    <location>
        <position position="123"/>
    </location>
    <ligand>
        <name>Fe cation</name>
        <dbReference type="ChEBI" id="CHEBI:24875"/>
    </ligand>
</feature>
<evidence type="ECO:0000256" key="1">
    <source>
        <dbReference type="ARBA" id="ARBA00022679"/>
    </source>
</evidence>
<keyword evidence="4 7" id="KW-0408">Iron</keyword>
<keyword evidence="5 7" id="KW-0012">Acyltransferase</keyword>
<dbReference type="Proteomes" id="UP000736856">
    <property type="component" value="Unassembled WGS sequence"/>
</dbReference>
<dbReference type="HAMAP" id="MF_01445">
    <property type="entry name" value="TsaD"/>
    <property type="match status" value="1"/>
</dbReference>
<comment type="cofactor">
    <cofactor evidence="7">
        <name>Fe(2+)</name>
        <dbReference type="ChEBI" id="CHEBI:29033"/>
    </cofactor>
    <text evidence="7">Binds 1 Fe(2+) ion per subunit.</text>
</comment>
<dbReference type="GO" id="GO:0002949">
    <property type="term" value="P:tRNA threonylcarbamoyladenosine modification"/>
    <property type="evidence" value="ECO:0007669"/>
    <property type="project" value="UniProtKB-UniRule"/>
</dbReference>
<feature type="domain" description="Gcp-like" evidence="8">
    <location>
        <begin position="31"/>
        <end position="324"/>
    </location>
</feature>
<dbReference type="PANTHER" id="PTHR11735:SF6">
    <property type="entry name" value="TRNA N6-ADENOSINE THREONYLCARBAMOYLTRANSFERASE, MITOCHONDRIAL"/>
    <property type="match status" value="1"/>
</dbReference>
<feature type="binding site" evidence="7">
    <location>
        <begin position="141"/>
        <end position="145"/>
    </location>
    <ligand>
        <name>substrate</name>
    </ligand>
</feature>
<evidence type="ECO:0000256" key="2">
    <source>
        <dbReference type="ARBA" id="ARBA00022694"/>
    </source>
</evidence>
<proteinExistence type="inferred from homology"/>
<comment type="subcellular location">
    <subcellularLocation>
        <location evidence="7">Cytoplasm</location>
    </subcellularLocation>
</comment>
<comment type="catalytic activity">
    <reaction evidence="6 7">
        <text>L-threonylcarbamoyladenylate + adenosine(37) in tRNA = N(6)-L-threonylcarbamoyladenosine(37) in tRNA + AMP + H(+)</text>
        <dbReference type="Rhea" id="RHEA:37059"/>
        <dbReference type="Rhea" id="RHEA-COMP:10162"/>
        <dbReference type="Rhea" id="RHEA-COMP:10163"/>
        <dbReference type="ChEBI" id="CHEBI:15378"/>
        <dbReference type="ChEBI" id="CHEBI:73682"/>
        <dbReference type="ChEBI" id="CHEBI:74411"/>
        <dbReference type="ChEBI" id="CHEBI:74418"/>
        <dbReference type="ChEBI" id="CHEBI:456215"/>
        <dbReference type="EC" id="2.3.1.234"/>
    </reaction>
</comment>
<organism evidence="9 10">
    <name type="scientific">Candidatus Liberibacter ctenarytainae</name>
    <dbReference type="NCBI Taxonomy" id="2020335"/>
    <lineage>
        <taxon>Bacteria</taxon>
        <taxon>Pseudomonadati</taxon>
        <taxon>Pseudomonadota</taxon>
        <taxon>Alphaproteobacteria</taxon>
        <taxon>Hyphomicrobiales</taxon>
        <taxon>Rhizobiaceae</taxon>
        <taxon>Liberibacter</taxon>
    </lineage>
</organism>
<gene>
    <name evidence="7 9" type="primary">tsaD</name>
    <name evidence="9" type="ORF">EU981_04230</name>
</gene>
<feature type="binding site" evidence="7">
    <location>
        <position position="174"/>
    </location>
    <ligand>
        <name>substrate</name>
    </ligand>
</feature>
<reference evidence="9" key="1">
    <citation type="submission" date="2019-02" db="EMBL/GenBank/DDBJ databases">
        <title>A novel Candidatus Liberibacter species associated with the New Zealand native fuchsia psyllid, Ctenarytaina fuchsiae.</title>
        <authorList>
            <person name="Thompson S.M."/>
            <person name="Jorgensen N."/>
            <person name="David C."/>
            <person name="Bulman S.R."/>
            <person name="Smith G.R."/>
        </authorList>
    </citation>
    <scope>NUCLEOTIDE SEQUENCE</scope>
    <source>
        <strain evidence="9">Oxford</strain>
    </source>
</reference>
<feature type="binding site" evidence="7">
    <location>
        <position position="119"/>
    </location>
    <ligand>
        <name>Fe cation</name>
        <dbReference type="ChEBI" id="CHEBI:24875"/>
    </ligand>
</feature>
<feature type="binding site" evidence="7">
    <location>
        <position position="289"/>
    </location>
    <ligand>
        <name>substrate</name>
    </ligand>
</feature>
<evidence type="ECO:0000256" key="3">
    <source>
        <dbReference type="ARBA" id="ARBA00022723"/>
    </source>
</evidence>
<dbReference type="InterPro" id="IPR017861">
    <property type="entry name" value="KAE1/TsaD"/>
</dbReference>
<comment type="caution">
    <text evidence="9">The sequence shown here is derived from an EMBL/GenBank/DDBJ whole genome shotgun (WGS) entry which is preliminary data.</text>
</comment>
<evidence type="ECO:0000259" key="8">
    <source>
        <dbReference type="Pfam" id="PF00814"/>
    </source>
</evidence>
<keyword evidence="1 7" id="KW-0808">Transferase</keyword>
<evidence type="ECO:0000313" key="10">
    <source>
        <dbReference type="Proteomes" id="UP000736856"/>
    </source>
</evidence>
<keyword evidence="2 7" id="KW-0819">tRNA processing</keyword>
<dbReference type="AlphaFoldDB" id="A0A937AJL1"/>
<evidence type="ECO:0000256" key="6">
    <source>
        <dbReference type="ARBA" id="ARBA00048117"/>
    </source>
</evidence>
<dbReference type="NCBIfam" id="TIGR00329">
    <property type="entry name" value="gcp_kae1"/>
    <property type="match status" value="1"/>
</dbReference>
<name>A0A937AJL1_9HYPH</name>
<dbReference type="PANTHER" id="PTHR11735">
    <property type="entry name" value="TRNA N6-ADENOSINE THREONYLCARBAMOYLTRANSFERASE"/>
    <property type="match status" value="1"/>
</dbReference>
<dbReference type="InterPro" id="IPR022450">
    <property type="entry name" value="TsaD"/>
</dbReference>
<dbReference type="FunFam" id="3.30.420.40:FF:000012">
    <property type="entry name" value="tRNA N6-adenosine threonylcarbamoyltransferase"/>
    <property type="match status" value="1"/>
</dbReference>
<dbReference type="InterPro" id="IPR000905">
    <property type="entry name" value="Gcp-like_dom"/>
</dbReference>
<dbReference type="GO" id="GO:0061711">
    <property type="term" value="F:tRNA N(6)-L-threonylcarbamoyladenine synthase activity"/>
    <property type="evidence" value="ECO:0007669"/>
    <property type="project" value="UniProtKB-EC"/>
</dbReference>
<feature type="binding site" evidence="7">
    <location>
        <position position="194"/>
    </location>
    <ligand>
        <name>substrate</name>
    </ligand>
</feature>
<accession>A0A937AJL1</accession>
<comment type="similarity">
    <text evidence="7">Belongs to the KAE1 / TsaD family.</text>
</comment>
<keyword evidence="3 7" id="KW-0479">Metal-binding</keyword>
<dbReference type="NCBIfam" id="TIGR03723">
    <property type="entry name" value="T6A_TsaD_YgjD"/>
    <property type="match status" value="1"/>
</dbReference>
<evidence type="ECO:0000256" key="7">
    <source>
        <dbReference type="HAMAP-Rule" id="MF_01445"/>
    </source>
</evidence>
<dbReference type="Pfam" id="PF00814">
    <property type="entry name" value="TsaD"/>
    <property type="match status" value="1"/>
</dbReference>
<evidence type="ECO:0000313" key="9">
    <source>
        <dbReference type="EMBL" id="MBL0849264.1"/>
    </source>
</evidence>
<sequence>MMKTKNTVIGIETSCDETAVAIVQQEGSHGKVLAEVVLSQIDQHSHYGGVVPEIAARAHIDVLDTLIKQTLSRANMQISDMDSIAVTAGPGLMGGLIVGLMTAKAIAYASHKPLYAINHLEGHILTARFTDHVDFPYLVLLVSGGHTQIVLVRDVGCYDRWGTTVDDALGECFDKIAKSLGLLGLSSSGGSAIEKSALTGDGQRFHFPSPKIQGSPCDFSFSGLKTSVQQKIRSLGILEEKDIADICASFQVTVTNVIRIKLEQAFLRFRQDFPSKIPTLIISGGVASNCFIRSFLIDFCSSHDFHFIAPPARLCTDNAVMIAWAALERMKAGFSPDDLSIAPRSRWPLDEKSLAKIGSGKRGAKA</sequence>
<dbReference type="InterPro" id="IPR043129">
    <property type="entry name" value="ATPase_NBD"/>
</dbReference>
<feature type="binding site" evidence="7">
    <location>
        <position position="190"/>
    </location>
    <ligand>
        <name>substrate</name>
    </ligand>
</feature>
<comment type="function">
    <text evidence="7">Required for the formation of a threonylcarbamoyl group on adenosine at position 37 (t(6)A37) in tRNAs that read codons beginning with adenine. Is involved in the transfer of the threonylcarbamoyl moiety of threonylcarbamoyl-AMP (TC-AMP) to the N6 group of A37, together with TsaE and TsaB. TsaD likely plays a direct catalytic role in this reaction.</text>
</comment>
<protein>
    <recommendedName>
        <fullName evidence="7">tRNA N6-adenosine threonylcarbamoyltransferase</fullName>
        <ecNumber evidence="7">2.3.1.234</ecNumber>
    </recommendedName>
    <alternativeName>
        <fullName evidence="7">N6-L-threonylcarbamoyladenine synthase</fullName>
        <shortName evidence="7">t(6)A synthase</shortName>
    </alternativeName>
    <alternativeName>
        <fullName evidence="7">t(6)A37 threonylcarbamoyladenosine biosynthesis protein TsaD</fullName>
    </alternativeName>
    <alternativeName>
        <fullName evidence="7">tRNA threonylcarbamoyladenosine biosynthesis protein TsaD</fullName>
    </alternativeName>
</protein>
<dbReference type="Gene3D" id="3.30.420.40">
    <property type="match status" value="2"/>
</dbReference>
<dbReference type="EC" id="2.3.1.234" evidence="7"/>
<feature type="binding site" evidence="7">
    <location>
        <position position="317"/>
    </location>
    <ligand>
        <name>Fe cation</name>
        <dbReference type="ChEBI" id="CHEBI:24875"/>
    </ligand>
</feature>
<dbReference type="SUPFAM" id="SSF53067">
    <property type="entry name" value="Actin-like ATPase domain"/>
    <property type="match status" value="2"/>
</dbReference>
<evidence type="ECO:0000256" key="4">
    <source>
        <dbReference type="ARBA" id="ARBA00023004"/>
    </source>
</evidence>
<dbReference type="GO" id="GO:0005506">
    <property type="term" value="F:iron ion binding"/>
    <property type="evidence" value="ECO:0007669"/>
    <property type="project" value="UniProtKB-UniRule"/>
</dbReference>
<dbReference type="PRINTS" id="PR00789">
    <property type="entry name" value="OSIALOPTASE"/>
</dbReference>
<dbReference type="EMBL" id="SEOL01000008">
    <property type="protein sequence ID" value="MBL0849264.1"/>
    <property type="molecule type" value="Genomic_DNA"/>
</dbReference>
<keyword evidence="7" id="KW-0963">Cytoplasm</keyword>
<dbReference type="GO" id="GO:0005737">
    <property type="term" value="C:cytoplasm"/>
    <property type="evidence" value="ECO:0007669"/>
    <property type="project" value="UniProtKB-SubCell"/>
</dbReference>